<dbReference type="SUPFAM" id="SSF48056">
    <property type="entry name" value="Di-copper centre-containing domain"/>
    <property type="match status" value="1"/>
</dbReference>
<keyword evidence="7" id="KW-1185">Reference proteome</keyword>
<organism evidence="6 7">
    <name type="scientific">Chytriomyces confervae</name>
    <dbReference type="NCBI Taxonomy" id="246404"/>
    <lineage>
        <taxon>Eukaryota</taxon>
        <taxon>Fungi</taxon>
        <taxon>Fungi incertae sedis</taxon>
        <taxon>Chytridiomycota</taxon>
        <taxon>Chytridiomycota incertae sedis</taxon>
        <taxon>Chytridiomycetes</taxon>
        <taxon>Chytridiales</taxon>
        <taxon>Chytriomycetaceae</taxon>
        <taxon>Chytriomyces</taxon>
    </lineage>
</organism>
<dbReference type="AlphaFoldDB" id="A0A507EP76"/>
<dbReference type="Gene3D" id="1.10.1280.10">
    <property type="entry name" value="Di-copper center containing domain from catechol oxidase"/>
    <property type="match status" value="1"/>
</dbReference>
<feature type="region of interest" description="Disordered" evidence="3">
    <location>
        <begin position="618"/>
        <end position="726"/>
    </location>
</feature>
<dbReference type="Proteomes" id="UP000320333">
    <property type="component" value="Unassembled WGS sequence"/>
</dbReference>
<dbReference type="InterPro" id="IPR008922">
    <property type="entry name" value="Di-copper_centre_dom_sf"/>
</dbReference>
<evidence type="ECO:0000259" key="4">
    <source>
        <dbReference type="PROSITE" id="PS00497"/>
    </source>
</evidence>
<dbReference type="PRINTS" id="PR00092">
    <property type="entry name" value="TYROSINASE"/>
</dbReference>
<dbReference type="InterPro" id="IPR050316">
    <property type="entry name" value="Tyrosinase/Hemocyanin"/>
</dbReference>
<evidence type="ECO:0000313" key="6">
    <source>
        <dbReference type="EMBL" id="TPX65883.1"/>
    </source>
</evidence>
<feature type="compositionally biased region" description="Basic and acidic residues" evidence="3">
    <location>
        <begin position="657"/>
        <end position="693"/>
    </location>
</feature>
<feature type="compositionally biased region" description="Low complexity" evidence="3">
    <location>
        <begin position="626"/>
        <end position="640"/>
    </location>
</feature>
<dbReference type="PROSITE" id="PS00498">
    <property type="entry name" value="TYROSINASE_2"/>
    <property type="match status" value="1"/>
</dbReference>
<evidence type="ECO:0000259" key="5">
    <source>
        <dbReference type="PROSITE" id="PS00498"/>
    </source>
</evidence>
<sequence>MAASLISGVYASLTDSWSSLCLDSNLVYAGAQLTVKPCSAISPTQVFHLIWTDKDTPRAKVQLSINAVVPLCATVGVTTAGVASGILSMQPCSNATKGIQTFSATPYDTSEYIFQAQPDKCLTISSFNTFKFAAVGSCWNEPSFKVGSSLPPPVVASPENVQPIKIVTAGTNWTGCIDGTNPTTLTNVTCAPNNANQLWFQQFGQVRNIATGLCLDSIGVSARLVDQTNVVKLTACSSVLSQLWILEPDTGVIRNGVNYNCIRIGMGKVYLGSNLCGSTDQMKNFGKVFSHSLVPQPPSGKCTTEVIRKDFRDLTAEEQRSYFLALNILKASPSMMGYGSKYHDYVRAHATGGVWYHSTPMFLPWHRAFLRQFELECQKVLQNTTFALPYWAWGADSNSWFLESTGILNSTVFGTTGAVGDAAGCVTDGLVGNWTSSLGTCINRYFDPEGSNGDAVYDEVTMLGILHTNPFTDADYTNYNDFVQYLGIPHGIFHMLVSGASDAGTYGTIGMIGHSPDDPVFFLHHGNLDRYWKYWQKLNPTLGTAYIGINAAYDGTMSFPPGYKVSTKVTLKDTLVTFNYPVGYAVVYGSGIMCYTEQPYSLSLDSIQEFSTLTKRDPKVSSAYNSKTKAQTKSTAKSTSVYNANKLSSQSSKPKTVKKEEKKEDKNEDKKDVKKDVKKGDKKGEKKDAEKGDKKKKPKVKKPLIPKGTKSNTKARKRPAQKHGKTAKMVAKMSANMLMDHKAAKAVESVLLGFGEAVWGEVGSGLKTIYNKTLDSATMEEQAAALLDALTNLEFNSAAVKVTSDTL</sequence>
<proteinExistence type="predicted"/>
<protein>
    <recommendedName>
        <fullName evidence="4 5">Tyrosinase copper-binding domain-containing protein</fullName>
    </recommendedName>
</protein>
<comment type="caution">
    <text evidence="6">The sequence shown here is derived from an EMBL/GenBank/DDBJ whole genome shotgun (WGS) entry which is preliminary data.</text>
</comment>
<keyword evidence="2" id="KW-0186">Copper</keyword>
<feature type="domain" description="Tyrosinase copper-binding" evidence="4">
    <location>
        <begin position="357"/>
        <end position="374"/>
    </location>
</feature>
<dbReference type="EMBL" id="QEAP01000468">
    <property type="protein sequence ID" value="TPX65883.1"/>
    <property type="molecule type" value="Genomic_DNA"/>
</dbReference>
<evidence type="ECO:0000313" key="7">
    <source>
        <dbReference type="Proteomes" id="UP000320333"/>
    </source>
</evidence>
<accession>A0A507EP76</accession>
<gene>
    <name evidence="6" type="ORF">CcCBS67573_g08003</name>
</gene>
<dbReference type="OrthoDB" id="6132182at2759"/>
<dbReference type="PANTHER" id="PTHR11474:SF126">
    <property type="entry name" value="TYROSINASE-LIKE PROTEIN TYR-1-RELATED"/>
    <property type="match status" value="1"/>
</dbReference>
<dbReference type="PANTHER" id="PTHR11474">
    <property type="entry name" value="TYROSINASE FAMILY MEMBER"/>
    <property type="match status" value="1"/>
</dbReference>
<evidence type="ECO:0000256" key="3">
    <source>
        <dbReference type="SAM" id="MobiDB-lite"/>
    </source>
</evidence>
<dbReference type="STRING" id="246404.A0A507EP76"/>
<dbReference type="SUPFAM" id="SSF50370">
    <property type="entry name" value="Ricin B-like lectins"/>
    <property type="match status" value="2"/>
</dbReference>
<feature type="compositionally biased region" description="Basic residues" evidence="3">
    <location>
        <begin position="713"/>
        <end position="726"/>
    </location>
</feature>
<dbReference type="Gene3D" id="2.80.10.50">
    <property type="match status" value="1"/>
</dbReference>
<feature type="domain" description="Tyrosinase copper-binding" evidence="5">
    <location>
        <begin position="518"/>
        <end position="529"/>
    </location>
</feature>
<dbReference type="PROSITE" id="PS00497">
    <property type="entry name" value="TYROSINASE_1"/>
    <property type="match status" value="1"/>
</dbReference>
<dbReference type="GO" id="GO:0016491">
    <property type="term" value="F:oxidoreductase activity"/>
    <property type="evidence" value="ECO:0007669"/>
    <property type="project" value="InterPro"/>
</dbReference>
<reference evidence="6 7" key="1">
    <citation type="journal article" date="2019" name="Sci. Rep.">
        <title>Comparative genomics of chytrid fungi reveal insights into the obligate biotrophic and pathogenic lifestyle of Synchytrium endobioticum.</title>
        <authorList>
            <person name="van de Vossenberg B.T.L.H."/>
            <person name="Warris S."/>
            <person name="Nguyen H.D.T."/>
            <person name="van Gent-Pelzer M.P.E."/>
            <person name="Joly D.L."/>
            <person name="van de Geest H.C."/>
            <person name="Bonants P.J.M."/>
            <person name="Smith D.S."/>
            <person name="Levesque C.A."/>
            <person name="van der Lee T.A.J."/>
        </authorList>
    </citation>
    <scope>NUCLEOTIDE SEQUENCE [LARGE SCALE GENOMIC DNA]</scope>
    <source>
        <strain evidence="6 7">CBS 675.73</strain>
    </source>
</reference>
<name>A0A507EP76_9FUNG</name>
<keyword evidence="1" id="KW-0479">Metal-binding</keyword>
<dbReference type="PROSITE" id="PS50231">
    <property type="entry name" value="RICIN_B_LECTIN"/>
    <property type="match status" value="1"/>
</dbReference>
<feature type="compositionally biased region" description="Basic residues" evidence="3">
    <location>
        <begin position="694"/>
        <end position="704"/>
    </location>
</feature>
<evidence type="ECO:0000256" key="1">
    <source>
        <dbReference type="ARBA" id="ARBA00022723"/>
    </source>
</evidence>
<dbReference type="InterPro" id="IPR002227">
    <property type="entry name" value="Tyrosinase_Cu-bd"/>
</dbReference>
<evidence type="ECO:0000256" key="2">
    <source>
        <dbReference type="ARBA" id="ARBA00023008"/>
    </source>
</evidence>
<dbReference type="Pfam" id="PF00264">
    <property type="entry name" value="Tyrosinase"/>
    <property type="match status" value="1"/>
</dbReference>
<feature type="compositionally biased region" description="Polar residues" evidence="3">
    <location>
        <begin position="641"/>
        <end position="652"/>
    </location>
</feature>
<dbReference type="InterPro" id="IPR035992">
    <property type="entry name" value="Ricin_B-like_lectins"/>
</dbReference>
<dbReference type="GO" id="GO:0046872">
    <property type="term" value="F:metal ion binding"/>
    <property type="evidence" value="ECO:0007669"/>
    <property type="project" value="UniProtKB-KW"/>
</dbReference>